<sequence length="169" mass="19736">MLTRMKQELLQSENLSWLCIEPMLLAVRGKSPGAKVEMFNQLNEGQQALYLFYAFHNHANTMAEFYWFTTYFIGDLKAWTGLKTGILFFRGNELIKVLEQMESVIHLKNKLADGSWKEASPADLERDTELNELISPIFKEYQINARKFIESTNTYIQDNPQEFIEIEII</sequence>
<name>A0ABQ4MCJ8_9BACL</name>
<keyword evidence="2" id="KW-1185">Reference proteome</keyword>
<organism evidence="1 2">
    <name type="scientific">Paenibacillus vini</name>
    <dbReference type="NCBI Taxonomy" id="1476024"/>
    <lineage>
        <taxon>Bacteria</taxon>
        <taxon>Bacillati</taxon>
        <taxon>Bacillota</taxon>
        <taxon>Bacilli</taxon>
        <taxon>Bacillales</taxon>
        <taxon>Paenibacillaceae</taxon>
        <taxon>Paenibacillus</taxon>
    </lineage>
</organism>
<evidence type="ECO:0008006" key="3">
    <source>
        <dbReference type="Google" id="ProtNLM"/>
    </source>
</evidence>
<evidence type="ECO:0000313" key="2">
    <source>
        <dbReference type="Proteomes" id="UP000679992"/>
    </source>
</evidence>
<dbReference type="EMBL" id="BOSL01000006">
    <property type="protein sequence ID" value="GIP53367.1"/>
    <property type="molecule type" value="Genomic_DNA"/>
</dbReference>
<dbReference type="RefSeq" id="WP_213654940.1">
    <property type="nucleotide sequence ID" value="NZ_BOSL01000006.1"/>
</dbReference>
<protein>
    <recommendedName>
        <fullName evidence="3">DUF4375 domain-containing protein</fullName>
    </recommendedName>
</protein>
<gene>
    <name evidence="1" type="ORF">J42TS3_24020</name>
</gene>
<proteinExistence type="predicted"/>
<evidence type="ECO:0000313" key="1">
    <source>
        <dbReference type="EMBL" id="GIP53367.1"/>
    </source>
</evidence>
<accession>A0ABQ4MCJ8</accession>
<reference evidence="1 2" key="1">
    <citation type="submission" date="2021-03" db="EMBL/GenBank/DDBJ databases">
        <title>Antimicrobial resistance genes in bacteria isolated from Japanese honey, and their potential for conferring macrolide and lincosamide resistance in the American foulbrood pathogen Paenibacillus larvae.</title>
        <authorList>
            <person name="Okamoto M."/>
            <person name="Kumagai M."/>
            <person name="Kanamori H."/>
            <person name="Takamatsu D."/>
        </authorList>
    </citation>
    <scope>NUCLEOTIDE SEQUENCE [LARGE SCALE GENOMIC DNA]</scope>
    <source>
        <strain evidence="1 2">J42TS3</strain>
    </source>
</reference>
<dbReference type="Proteomes" id="UP000679992">
    <property type="component" value="Unassembled WGS sequence"/>
</dbReference>
<comment type="caution">
    <text evidence="1">The sequence shown here is derived from an EMBL/GenBank/DDBJ whole genome shotgun (WGS) entry which is preliminary data.</text>
</comment>